<reference evidence="1 2" key="1">
    <citation type="journal article" date="2016" name="Nat. Commun.">
        <title>Thousands of microbial genomes shed light on interconnected biogeochemical processes in an aquifer system.</title>
        <authorList>
            <person name="Anantharaman K."/>
            <person name="Brown C.T."/>
            <person name="Hug L.A."/>
            <person name="Sharon I."/>
            <person name="Castelle C.J."/>
            <person name="Probst A.J."/>
            <person name="Thomas B.C."/>
            <person name="Singh A."/>
            <person name="Wilkins M.J."/>
            <person name="Karaoz U."/>
            <person name="Brodie E.L."/>
            <person name="Williams K.H."/>
            <person name="Hubbard S.S."/>
            <person name="Banfield J.F."/>
        </authorList>
    </citation>
    <scope>NUCLEOTIDE SEQUENCE [LARGE SCALE GENOMIC DNA]</scope>
</reference>
<evidence type="ECO:0008006" key="3">
    <source>
        <dbReference type="Google" id="ProtNLM"/>
    </source>
</evidence>
<proteinExistence type="predicted"/>
<name>A0A1G2MG04_9BACT</name>
<dbReference type="InterPro" id="IPR029057">
    <property type="entry name" value="PRTase-like"/>
</dbReference>
<protein>
    <recommendedName>
        <fullName evidence="3">Phosphoribosyltransferase domain-containing protein</fullName>
    </recommendedName>
</protein>
<evidence type="ECO:0000313" key="1">
    <source>
        <dbReference type="EMBL" id="OHA21971.1"/>
    </source>
</evidence>
<evidence type="ECO:0000313" key="2">
    <source>
        <dbReference type="Proteomes" id="UP000177130"/>
    </source>
</evidence>
<organism evidence="1 2">
    <name type="scientific">Candidatus Taylorbacteria bacterium RIFCSPHIGHO2_02_FULL_43_32b</name>
    <dbReference type="NCBI Taxonomy" id="1802306"/>
    <lineage>
        <taxon>Bacteria</taxon>
        <taxon>Candidatus Tayloriibacteriota</taxon>
    </lineage>
</organism>
<dbReference type="EMBL" id="MHRK01000062">
    <property type="protein sequence ID" value="OHA21971.1"/>
    <property type="molecule type" value="Genomic_DNA"/>
</dbReference>
<sequence length="236" mass="26907">MEKFDFEQLPNNSEKQEKYHYNDSRFEYVVPPLKKLCETLRHRFENGEYDVIISDEVRARIPTLIIKKVMTGLNANKVPETYFIASGRGTIDSKSIKEFAQSHNLGNKKILIVTEYISRGGSIMNLCRVLKDDNVVDYEIACLSLNHHYLSDDGKKEWEQIVSNEELKNHEIFIGEYGEGFGATLHDMSGVTKNIAKGDEIVGAHPIKSNTEQEKVNLSRIDVNTAAQEILDSIRK</sequence>
<comment type="caution">
    <text evidence="1">The sequence shown here is derived from an EMBL/GenBank/DDBJ whole genome shotgun (WGS) entry which is preliminary data.</text>
</comment>
<gene>
    <name evidence="1" type="ORF">A3C72_01080</name>
</gene>
<dbReference type="Proteomes" id="UP000177130">
    <property type="component" value="Unassembled WGS sequence"/>
</dbReference>
<dbReference type="Gene3D" id="3.40.50.2020">
    <property type="match status" value="1"/>
</dbReference>
<dbReference type="AlphaFoldDB" id="A0A1G2MG04"/>
<accession>A0A1G2MG04</accession>
<dbReference type="SUPFAM" id="SSF53271">
    <property type="entry name" value="PRTase-like"/>
    <property type="match status" value="1"/>
</dbReference>